<dbReference type="OrthoDB" id="637682at2759"/>
<dbReference type="GO" id="GO:0003677">
    <property type="term" value="F:DNA binding"/>
    <property type="evidence" value="ECO:0007669"/>
    <property type="project" value="UniProtKB-KW"/>
</dbReference>
<reference evidence="13" key="1">
    <citation type="journal article" date="2023" name="Science">
        <title>Genome structures resolve the early diversification of teleost fishes.</title>
        <authorList>
            <person name="Parey E."/>
            <person name="Louis A."/>
            <person name="Montfort J."/>
            <person name="Bouchez O."/>
            <person name="Roques C."/>
            <person name="Iampietro C."/>
            <person name="Lluch J."/>
            <person name="Castinel A."/>
            <person name="Donnadieu C."/>
            <person name="Desvignes T."/>
            <person name="Floi Bucao C."/>
            <person name="Jouanno E."/>
            <person name="Wen M."/>
            <person name="Mejri S."/>
            <person name="Dirks R."/>
            <person name="Jansen H."/>
            <person name="Henkel C."/>
            <person name="Chen W.J."/>
            <person name="Zahm M."/>
            <person name="Cabau C."/>
            <person name="Klopp C."/>
            <person name="Thompson A.W."/>
            <person name="Robinson-Rechavi M."/>
            <person name="Braasch I."/>
            <person name="Lecointre G."/>
            <person name="Bobe J."/>
            <person name="Postlethwait J.H."/>
            <person name="Berthelot C."/>
            <person name="Roest Crollius H."/>
            <person name="Guiguen Y."/>
        </authorList>
    </citation>
    <scope>NUCLEOTIDE SEQUENCE</scope>
    <source>
        <strain evidence="13">WJC10195</strain>
    </source>
</reference>
<comment type="caution">
    <text evidence="13">The sequence shown here is derived from an EMBL/GenBank/DDBJ whole genome shotgun (WGS) entry which is preliminary data.</text>
</comment>
<evidence type="ECO:0000313" key="14">
    <source>
        <dbReference type="Proteomes" id="UP001152622"/>
    </source>
</evidence>
<keyword evidence="6" id="KW-0677">Repeat</keyword>
<comment type="similarity">
    <text evidence="2">Belongs to the mTERF family.</text>
</comment>
<proteinExistence type="inferred from homology"/>
<dbReference type="EMBL" id="JAINUF010000023">
    <property type="protein sequence ID" value="KAJ8333613.1"/>
    <property type="molecule type" value="Genomic_DNA"/>
</dbReference>
<evidence type="ECO:0008006" key="15">
    <source>
        <dbReference type="Google" id="ProtNLM"/>
    </source>
</evidence>
<dbReference type="Gene3D" id="1.25.70.10">
    <property type="entry name" value="Transcription termination factor 3, mitochondrial"/>
    <property type="match status" value="1"/>
</dbReference>
<keyword evidence="14" id="KW-1185">Reference proteome</keyword>
<dbReference type="GO" id="GO:0006393">
    <property type="term" value="P:termination of mitochondrial transcription"/>
    <property type="evidence" value="ECO:0007669"/>
    <property type="project" value="TreeGrafter"/>
</dbReference>
<organism evidence="13 14">
    <name type="scientific">Synaphobranchus kaupii</name>
    <name type="common">Kaup's arrowtooth eel</name>
    <dbReference type="NCBI Taxonomy" id="118154"/>
    <lineage>
        <taxon>Eukaryota</taxon>
        <taxon>Metazoa</taxon>
        <taxon>Chordata</taxon>
        <taxon>Craniata</taxon>
        <taxon>Vertebrata</taxon>
        <taxon>Euteleostomi</taxon>
        <taxon>Actinopterygii</taxon>
        <taxon>Neopterygii</taxon>
        <taxon>Teleostei</taxon>
        <taxon>Anguilliformes</taxon>
        <taxon>Synaphobranchidae</taxon>
        <taxon>Synaphobranchus</taxon>
    </lineage>
</organism>
<evidence type="ECO:0000256" key="6">
    <source>
        <dbReference type="ARBA" id="ARBA00022737"/>
    </source>
</evidence>
<sequence length="218" mass="24103">MACTSTILRFTRGSFLLNKQGPLQLGACFPTLHSSASDNKVLFSGTASNDENCDSGTENTSLVKNLATMGVDLKMVRQRQPGVLRKAFTNERGLAHFLQSKGASCETIAGIISRYPRSITRSGAHLEERWELWKSIFKNNSEIVNILERSPESFFRSSDNNNLEKNIVFLGSLGLNSKDLHCLLTTAPRTFSNSVELNRQMVELLQDVCITLGDTGVE</sequence>
<evidence type="ECO:0000256" key="5">
    <source>
        <dbReference type="ARBA" id="ARBA00022553"/>
    </source>
</evidence>
<evidence type="ECO:0000256" key="4">
    <source>
        <dbReference type="ARBA" id="ARBA00022472"/>
    </source>
</evidence>
<evidence type="ECO:0000256" key="8">
    <source>
        <dbReference type="ARBA" id="ARBA00023015"/>
    </source>
</evidence>
<evidence type="ECO:0000256" key="11">
    <source>
        <dbReference type="ARBA" id="ARBA00023163"/>
    </source>
</evidence>
<keyword evidence="4" id="KW-0806">Transcription termination</keyword>
<evidence type="ECO:0000313" key="13">
    <source>
        <dbReference type="EMBL" id="KAJ8333613.1"/>
    </source>
</evidence>
<evidence type="ECO:0000256" key="1">
    <source>
        <dbReference type="ARBA" id="ARBA00004173"/>
    </source>
</evidence>
<evidence type="ECO:0000256" key="10">
    <source>
        <dbReference type="ARBA" id="ARBA00023128"/>
    </source>
</evidence>
<protein>
    <recommendedName>
        <fullName evidence="15">Mitochondrial transcription termination factor 1</fullName>
    </recommendedName>
</protein>
<evidence type="ECO:0000256" key="2">
    <source>
        <dbReference type="ARBA" id="ARBA00007692"/>
    </source>
</evidence>
<name>A0A9Q1I9M7_SYNKA</name>
<keyword evidence="11" id="KW-0804">Transcription</keyword>
<keyword evidence="10" id="KW-0496">Mitochondrion</keyword>
<evidence type="ECO:0000256" key="12">
    <source>
        <dbReference type="ARBA" id="ARBA00037520"/>
    </source>
</evidence>
<dbReference type="AlphaFoldDB" id="A0A9Q1I9M7"/>
<keyword evidence="8" id="KW-0805">Transcription regulation</keyword>
<evidence type="ECO:0000256" key="3">
    <source>
        <dbReference type="ARBA" id="ARBA00011245"/>
    </source>
</evidence>
<keyword evidence="7" id="KW-0809">Transit peptide</keyword>
<keyword evidence="5" id="KW-0597">Phosphoprotein</keyword>
<dbReference type="PANTHER" id="PTHR15437:SF2">
    <property type="entry name" value="TRANSCRIPTION TERMINATION FACTOR 1, MITOCHONDRIAL"/>
    <property type="match status" value="1"/>
</dbReference>
<keyword evidence="9" id="KW-0238">DNA-binding</keyword>
<dbReference type="InterPro" id="IPR003690">
    <property type="entry name" value="MTERF"/>
</dbReference>
<dbReference type="PANTHER" id="PTHR15437">
    <property type="entry name" value="TRANSCRIPTION TERMINATION FACTOR, MITOCHONDRIAL"/>
    <property type="match status" value="1"/>
</dbReference>
<dbReference type="InterPro" id="IPR038538">
    <property type="entry name" value="MTERF_sf"/>
</dbReference>
<dbReference type="GO" id="GO:0005759">
    <property type="term" value="C:mitochondrial matrix"/>
    <property type="evidence" value="ECO:0007669"/>
    <property type="project" value="TreeGrafter"/>
</dbReference>
<comment type="subcellular location">
    <subcellularLocation>
        <location evidence="1">Mitochondrion</location>
    </subcellularLocation>
</comment>
<evidence type="ECO:0000256" key="7">
    <source>
        <dbReference type="ARBA" id="ARBA00022946"/>
    </source>
</evidence>
<evidence type="ECO:0000256" key="9">
    <source>
        <dbReference type="ARBA" id="ARBA00023125"/>
    </source>
</evidence>
<accession>A0A9Q1I9M7</accession>
<dbReference type="Proteomes" id="UP001152622">
    <property type="component" value="Chromosome 23"/>
</dbReference>
<dbReference type="Pfam" id="PF02536">
    <property type="entry name" value="mTERF"/>
    <property type="match status" value="1"/>
</dbReference>
<comment type="subunit">
    <text evidence="3">Monomer.</text>
</comment>
<comment type="function">
    <text evidence="12">Transcription termination factor. Binds to a 28 bp region within the tRNA(Leu(uur)) gene at a position immediately adjacent to and downstream of the 16S rRNA gene; this region comprises a tridecamer sequence critical for directing accurate termination. Binds DNA along the major grove and promotes DNA bending and partial unwinding. Promotes base flipping. Transcription termination activity appears to be polarized with highest specificity for transcripts initiated on the light strand.</text>
</comment>
<gene>
    <name evidence="13" type="ORF">SKAU_G00416210</name>
</gene>